<dbReference type="Proteomes" id="UP000253426">
    <property type="component" value="Unassembled WGS sequence"/>
</dbReference>
<dbReference type="Pfam" id="PF13302">
    <property type="entry name" value="Acetyltransf_3"/>
    <property type="match status" value="1"/>
</dbReference>
<gene>
    <name evidence="2" type="ORF">DES53_105155</name>
</gene>
<dbReference type="PROSITE" id="PS51186">
    <property type="entry name" value="GNAT"/>
    <property type="match status" value="1"/>
</dbReference>
<evidence type="ECO:0000259" key="1">
    <source>
        <dbReference type="PROSITE" id="PS51186"/>
    </source>
</evidence>
<sequence>MSTPQVLSTARTHLRPFELTDADAAFAWFSDPEVMRYIPSPPDATVHQTEERIGRYMEHGRNHGFSKWIVLDEKTGAPIGDAGFYTIPGSNRVELGYRLARKEWGKGLATEIAARWLEVADEWYGFRELFAFAHPENKPSLHVMEKLGFRYSHTEKIYGMDAPLYRLLLAPAAGETAPRSASSISPAMSTTLQALHIPEGSGANFNLLGLSTTIKVTAAQSGGAYVLYEQIVLPGMGVPPHVHTREDEVFFVLDGEVEFLAGDQSVIAKAGDVLHAPRGVPHAYKGVGEVPAKIRFLVSPGEIEGMFAQLASWPSDVPPDLAKLGDLCAKFGISFV</sequence>
<dbReference type="InterPro" id="IPR011051">
    <property type="entry name" value="RmlC_Cupin_sf"/>
</dbReference>
<name>A0A366HMT5_9BACT</name>
<dbReference type="PANTHER" id="PTHR43792">
    <property type="entry name" value="GNAT FAMILY, PUTATIVE (AFU_ORTHOLOGUE AFUA_3G00765)-RELATED-RELATED"/>
    <property type="match status" value="1"/>
</dbReference>
<protein>
    <submittedName>
        <fullName evidence="2">RimJ/RimL family protein N-acetyltransferase</fullName>
    </submittedName>
</protein>
<dbReference type="GO" id="GO:0016747">
    <property type="term" value="F:acyltransferase activity, transferring groups other than amino-acyl groups"/>
    <property type="evidence" value="ECO:0007669"/>
    <property type="project" value="InterPro"/>
</dbReference>
<reference evidence="2 3" key="1">
    <citation type="submission" date="2018-06" db="EMBL/GenBank/DDBJ databases">
        <title>Genomic Encyclopedia of Type Strains, Phase IV (KMG-IV): sequencing the most valuable type-strain genomes for metagenomic binning, comparative biology and taxonomic classification.</title>
        <authorList>
            <person name="Goeker M."/>
        </authorList>
    </citation>
    <scope>NUCLEOTIDE SEQUENCE [LARGE SCALE GENOMIC DNA]</scope>
    <source>
        <strain evidence="2 3">DSM 25532</strain>
    </source>
</reference>
<dbReference type="AlphaFoldDB" id="A0A366HMT5"/>
<organism evidence="2 3">
    <name type="scientific">Roseimicrobium gellanilyticum</name>
    <dbReference type="NCBI Taxonomy" id="748857"/>
    <lineage>
        <taxon>Bacteria</taxon>
        <taxon>Pseudomonadati</taxon>
        <taxon>Verrucomicrobiota</taxon>
        <taxon>Verrucomicrobiia</taxon>
        <taxon>Verrucomicrobiales</taxon>
        <taxon>Verrucomicrobiaceae</taxon>
        <taxon>Roseimicrobium</taxon>
    </lineage>
</organism>
<dbReference type="InterPro" id="IPR013096">
    <property type="entry name" value="Cupin_2"/>
</dbReference>
<evidence type="ECO:0000313" key="3">
    <source>
        <dbReference type="Proteomes" id="UP000253426"/>
    </source>
</evidence>
<dbReference type="Gene3D" id="3.40.630.30">
    <property type="match status" value="1"/>
</dbReference>
<dbReference type="PANTHER" id="PTHR43792:SF1">
    <property type="entry name" value="N-ACETYLTRANSFERASE DOMAIN-CONTAINING PROTEIN"/>
    <property type="match status" value="1"/>
</dbReference>
<dbReference type="InterPro" id="IPR000182">
    <property type="entry name" value="GNAT_dom"/>
</dbReference>
<dbReference type="InterPro" id="IPR016181">
    <property type="entry name" value="Acyl_CoA_acyltransferase"/>
</dbReference>
<dbReference type="SUPFAM" id="SSF51182">
    <property type="entry name" value="RmlC-like cupins"/>
    <property type="match status" value="1"/>
</dbReference>
<dbReference type="RefSeq" id="WP_113959232.1">
    <property type="nucleotide sequence ID" value="NZ_QNRR01000005.1"/>
</dbReference>
<dbReference type="Pfam" id="PF07883">
    <property type="entry name" value="Cupin_2"/>
    <property type="match status" value="1"/>
</dbReference>
<dbReference type="SUPFAM" id="SSF55729">
    <property type="entry name" value="Acyl-CoA N-acyltransferases (Nat)"/>
    <property type="match status" value="1"/>
</dbReference>
<dbReference type="Gene3D" id="2.60.120.10">
    <property type="entry name" value="Jelly Rolls"/>
    <property type="match status" value="1"/>
</dbReference>
<accession>A0A366HMT5</accession>
<dbReference type="OrthoDB" id="9798081at2"/>
<keyword evidence="3" id="KW-1185">Reference proteome</keyword>
<dbReference type="EMBL" id="QNRR01000005">
    <property type="protein sequence ID" value="RBP43756.1"/>
    <property type="molecule type" value="Genomic_DNA"/>
</dbReference>
<feature type="domain" description="N-acetyltransferase" evidence="1">
    <location>
        <begin position="12"/>
        <end position="170"/>
    </location>
</feature>
<evidence type="ECO:0000313" key="2">
    <source>
        <dbReference type="EMBL" id="RBP43756.1"/>
    </source>
</evidence>
<proteinExistence type="predicted"/>
<dbReference type="InterPro" id="IPR014710">
    <property type="entry name" value="RmlC-like_jellyroll"/>
</dbReference>
<keyword evidence="2" id="KW-0808">Transferase</keyword>
<dbReference type="InterPro" id="IPR051531">
    <property type="entry name" value="N-acetyltransferase"/>
</dbReference>
<comment type="caution">
    <text evidence="2">The sequence shown here is derived from an EMBL/GenBank/DDBJ whole genome shotgun (WGS) entry which is preliminary data.</text>
</comment>